<keyword evidence="2" id="KW-0812">Transmembrane</keyword>
<dbReference type="InterPro" id="IPR003672">
    <property type="entry name" value="CobN/Mg_chltase"/>
</dbReference>
<accession>A0A930HKT0</accession>
<name>A0A930HKT0_9BACT</name>
<protein>
    <submittedName>
        <fullName evidence="4">Cobaltochelatase subunit CobN</fullName>
    </submittedName>
</protein>
<evidence type="ECO:0000256" key="2">
    <source>
        <dbReference type="SAM" id="Phobius"/>
    </source>
</evidence>
<evidence type="ECO:0000259" key="3">
    <source>
        <dbReference type="Pfam" id="PF02514"/>
    </source>
</evidence>
<dbReference type="Proteomes" id="UP000771736">
    <property type="component" value="Unassembled WGS sequence"/>
</dbReference>
<dbReference type="PANTHER" id="PTHR44119:SF4">
    <property type="entry name" value="AEROBIC COBALTOCHELATASE SUBUNIT COBN"/>
    <property type="match status" value="1"/>
</dbReference>
<dbReference type="PANTHER" id="PTHR44119">
    <property type="entry name" value="MAGNESIUM-CHELATASE SUBUNIT CHLH, CHLOROPLASTIC"/>
    <property type="match status" value="1"/>
</dbReference>
<keyword evidence="2" id="KW-1133">Transmembrane helix</keyword>
<dbReference type="EMBL" id="JABZSJ010000005">
    <property type="protein sequence ID" value="MBF1383627.1"/>
    <property type="molecule type" value="Genomic_DNA"/>
</dbReference>
<evidence type="ECO:0000256" key="1">
    <source>
        <dbReference type="SAM" id="MobiDB-lite"/>
    </source>
</evidence>
<evidence type="ECO:0000313" key="4">
    <source>
        <dbReference type="EMBL" id="MBF1383627.1"/>
    </source>
</evidence>
<sequence>MKKKRLLIIVAVVALLLVGYGVWCKWLSTTRIAFVNYQTITLGQISRSNDNPLVKIENLSAEDMAKVDDYDMVFVQAMGLRLTEEQRAELEKAMKGGTPVVSTMITNPDNDFCSIDTTDAKELKAYIDNGGRENYHNLLSYVRKNIDKKIIYAPEPGKVVERVLGLLYHADPSRPDDEDKQFNSLAEYTKFLKEKGLWKDNAPSIIVTGSMGEPKELIAELEKTGNVVYPVNSVQRFVEDNHADSVAVSAIINMAHGRLGDAFVDYLKRVNVPLFAPLNVNTLEKKWENDKMGMSGGFLSQSVVTPEIDGAVRPYALFAHYVGKDDLEYVAPMPERLGTFVQTVNNYIALKHKANSQKRVAIYYYKGPGQNAMTAGGMEVGPSLYNLLVRLKQEGYNVAGLPDSPEALMQAIQKQGSVFNLYAKGAFDDFMKNGNPALVSKNEYDSWVKKTLRPEKYQEVVKANGEFPGEFMATPDGKLAVARVQFGNVVLLPQIAAGKGDNAFQIVHGTDAAPPHTYIASYLWTQYGFKADVLIHFGTHGSLEFTPKKQVALSNLDWPDRLVGTIPHFYLYTIGNVGEGLIAKRRSYAGLQSYLTPPFMESGVRGTHNELASKLKLYMQNIGKDKNLLQRTSLAIKAIVVRLGYHRDLGLDSIMSRPYTEEEITRIDNFAEELSNEKITGQLYTLGVPYEAERINSSIVEMCTDPVAYSLFTLDKVRGNATEALLKHRSEFNSRYLYPAKALVQSLIGNASEVTDAYVCKVGNLSQADLERAHKIFEDLTAPSDMMKMMMGMGRMGKKGKGGNGMPAGMGMPKGMGNMPAGMGKKPAGMGHEMPKNHAMHGKQGGMPPAGHGGKMPPSMGKDMPKGHAMHGAHGSMPPSAHGGKMPEGMGKKPAGMGEKPANMGKGMPAEAKAAHGKAMSGMPPKGMSGMSSKKMKDMAAMMKDKKKSYSKEDKAFAFAVRELERTLKSIGKYKGYLIMSPKNELESIINAMNGGYTAPSPGGDPIVNPNTLPTGRNLFGINAEATPSEAAWEKGKQLAENTIEMYKRRHNGEMPHKVSYTLWSGEFIETEGATIAQVLYMLGVEPIRDSFGRVTDLRLIPSKELGRKRIDVVVQTSGQLRDLAASRLFLINKAVEMAANAKDEAFENEVAIGIKEAERHLTEKGVSPKEARKLASQRIFGGMNGNYGTGIQEMVMSGDRWEKQEDIANTYINNMGTFYGSEKDWEQYDKYAFEAALTRTDVVVQPRQSNTWGALSLDHVYEFMGGLNLAVRQVTGKDPDAYLSDYRNTHNVRMQEVKEAIGVESRTTILNPVYIKEKMKGGASAAGSFAEVVENTYGWNVMKPKAIDKELWDDIYQVYVKDKYNLGTKDFFEQKNPAALQQITAVMLETVRKGMWKATPQQVADIAKLHVELVKKYKPSGSAFVTDNAKLRNFIASKVEEKQGNEYKQEVEKVRNAVANNDKGTVMKREDMSQKVEQHSPLLSKGLLMGGAVVLLIGLLVFVVRRRRNTPVE</sequence>
<dbReference type="Pfam" id="PF02514">
    <property type="entry name" value="CobN-Mg_chel"/>
    <property type="match status" value="1"/>
</dbReference>
<evidence type="ECO:0000313" key="5">
    <source>
        <dbReference type="Proteomes" id="UP000771736"/>
    </source>
</evidence>
<feature type="transmembrane region" description="Helical" evidence="2">
    <location>
        <begin position="1483"/>
        <end position="1505"/>
    </location>
</feature>
<gene>
    <name evidence="4" type="ORF">HXN26_02020</name>
</gene>
<feature type="domain" description="CobN/magnesium chelatase" evidence="3">
    <location>
        <begin position="125"/>
        <end position="1403"/>
    </location>
</feature>
<reference evidence="4" key="1">
    <citation type="submission" date="2020-04" db="EMBL/GenBank/DDBJ databases">
        <title>Deep metagenomics examines the oral microbiome during advanced dental caries in children, revealing novel taxa and co-occurrences with host molecules.</title>
        <authorList>
            <person name="Baker J.L."/>
            <person name="Morton J.T."/>
            <person name="Dinis M."/>
            <person name="Alvarez R."/>
            <person name="Tran N.C."/>
            <person name="Knight R."/>
            <person name="Edlund A."/>
        </authorList>
    </citation>
    <scope>NUCLEOTIDE SEQUENCE</scope>
    <source>
        <strain evidence="4">JCVI_44_bin.5</strain>
    </source>
</reference>
<proteinExistence type="predicted"/>
<comment type="caution">
    <text evidence="4">The sequence shown here is derived from an EMBL/GenBank/DDBJ whole genome shotgun (WGS) entry which is preliminary data.</text>
</comment>
<keyword evidence="2" id="KW-0472">Membrane</keyword>
<organism evidence="4 5">
    <name type="scientific">Prevotella aurantiaca</name>
    <dbReference type="NCBI Taxonomy" id="596085"/>
    <lineage>
        <taxon>Bacteria</taxon>
        <taxon>Pseudomonadati</taxon>
        <taxon>Bacteroidota</taxon>
        <taxon>Bacteroidia</taxon>
        <taxon>Bacteroidales</taxon>
        <taxon>Prevotellaceae</taxon>
        <taxon>Prevotella</taxon>
    </lineage>
</organism>
<feature type="compositionally biased region" description="Low complexity" evidence="1">
    <location>
        <begin position="883"/>
        <end position="896"/>
    </location>
</feature>
<feature type="region of interest" description="Disordered" evidence="1">
    <location>
        <begin position="865"/>
        <end position="896"/>
    </location>
</feature>
<dbReference type="RefSeq" id="WP_273158387.1">
    <property type="nucleotide sequence ID" value="NZ_JABZSJ010000005.1"/>
</dbReference>